<gene>
    <name evidence="1" type="ORF">A1356_17160</name>
</gene>
<evidence type="ECO:0000313" key="2">
    <source>
        <dbReference type="Proteomes" id="UP000077734"/>
    </source>
</evidence>
<dbReference type="InterPro" id="IPR013216">
    <property type="entry name" value="Methyltransf_11"/>
</dbReference>
<dbReference type="SUPFAM" id="SSF53335">
    <property type="entry name" value="S-adenosyl-L-methionine-dependent methyltransferases"/>
    <property type="match status" value="1"/>
</dbReference>
<accession>A0A291IGI2</accession>
<protein>
    <submittedName>
        <fullName evidence="1">Methyltransferase</fullName>
    </submittedName>
</protein>
<organism evidence="1 2">
    <name type="scientific">Methylomonas koyamae</name>
    <dbReference type="NCBI Taxonomy" id="702114"/>
    <lineage>
        <taxon>Bacteria</taxon>
        <taxon>Pseudomonadati</taxon>
        <taxon>Pseudomonadota</taxon>
        <taxon>Gammaproteobacteria</taxon>
        <taxon>Methylococcales</taxon>
        <taxon>Methylococcaceae</taxon>
        <taxon>Methylomonas</taxon>
    </lineage>
</organism>
<dbReference type="GO" id="GO:0008757">
    <property type="term" value="F:S-adenosylmethionine-dependent methyltransferase activity"/>
    <property type="evidence" value="ECO:0007669"/>
    <property type="project" value="InterPro"/>
</dbReference>
<dbReference type="Gene3D" id="3.40.50.150">
    <property type="entry name" value="Vaccinia Virus protein VP39"/>
    <property type="match status" value="1"/>
</dbReference>
<reference evidence="1 2" key="1">
    <citation type="submission" date="2016-03" db="EMBL/GenBank/DDBJ databases">
        <authorList>
            <person name="Heylen K."/>
            <person name="De Vos P."/>
            <person name="Vekeman B."/>
        </authorList>
    </citation>
    <scope>NUCLEOTIDE SEQUENCE [LARGE SCALE GENOMIC DNA]</scope>
    <source>
        <strain evidence="1 2">R-49807</strain>
    </source>
</reference>
<dbReference type="Pfam" id="PF08241">
    <property type="entry name" value="Methyltransf_11"/>
    <property type="match status" value="1"/>
</dbReference>
<name>A0A291IGI2_9GAMM</name>
<dbReference type="RefSeq" id="WP_064028778.1">
    <property type="nucleotide sequence ID" value="NZ_CP023669.1"/>
</dbReference>
<proteinExistence type="predicted"/>
<dbReference type="EMBL" id="LUUL01000097">
    <property type="protein sequence ID" value="OAI23803.1"/>
    <property type="molecule type" value="Genomic_DNA"/>
</dbReference>
<sequence length="240" mass="27266">MSSVDRIPARTGTPRSYWVKESAFGIWFLNTYTWRQRVLRIALNDLARLLPSRPVRPAILDIGCGRGNSFALLQTQFQPQRIAGIEIDPALLADAVRAGSQCSCRVDVTLGNAEQLPYPDASFDVLFCHQSFHHIVKHREAMQEFYRVLKPGGLLLFAESCKRFIHSLPIRLLFRHPMQVQKTADEYIALIRDSGFKLDDSAISKPYLWWSRPDAGALEWFGFSLPKQPEPTLVNLVAVK</sequence>
<dbReference type="PANTHER" id="PTHR42912">
    <property type="entry name" value="METHYLTRANSFERASE"/>
    <property type="match status" value="1"/>
</dbReference>
<dbReference type="Proteomes" id="UP000077734">
    <property type="component" value="Unassembled WGS sequence"/>
</dbReference>
<keyword evidence="1" id="KW-0489">Methyltransferase</keyword>
<dbReference type="KEGG" id="mko:MKLM6_1057"/>
<evidence type="ECO:0000313" key="1">
    <source>
        <dbReference type="EMBL" id="OAI23803.1"/>
    </source>
</evidence>
<dbReference type="InterPro" id="IPR050508">
    <property type="entry name" value="Methyltransf_Superfamily"/>
</dbReference>
<keyword evidence="1" id="KW-0808">Transferase</keyword>
<dbReference type="InterPro" id="IPR029063">
    <property type="entry name" value="SAM-dependent_MTases_sf"/>
</dbReference>
<keyword evidence="2" id="KW-1185">Reference proteome</keyword>
<comment type="caution">
    <text evidence="1">The sequence shown here is derived from an EMBL/GenBank/DDBJ whole genome shotgun (WGS) entry which is preliminary data.</text>
</comment>
<dbReference type="GO" id="GO:0032259">
    <property type="term" value="P:methylation"/>
    <property type="evidence" value="ECO:0007669"/>
    <property type="project" value="UniProtKB-KW"/>
</dbReference>
<dbReference type="AlphaFoldDB" id="A0A291IGI2"/>
<dbReference type="CDD" id="cd02440">
    <property type="entry name" value="AdoMet_MTases"/>
    <property type="match status" value="1"/>
</dbReference>